<dbReference type="OrthoDB" id="2615105at2759"/>
<reference evidence="3" key="2">
    <citation type="submission" date="2015-01" db="EMBL/GenBank/DDBJ databases">
        <title>Evolutionary Origins and Diversification of the Mycorrhizal Mutualists.</title>
        <authorList>
            <consortium name="DOE Joint Genome Institute"/>
            <consortium name="Mycorrhizal Genomics Consortium"/>
            <person name="Kohler A."/>
            <person name="Kuo A."/>
            <person name="Nagy L.G."/>
            <person name="Floudas D."/>
            <person name="Copeland A."/>
            <person name="Barry K.W."/>
            <person name="Cichocki N."/>
            <person name="Veneault-Fourrey C."/>
            <person name="LaButti K."/>
            <person name="Lindquist E.A."/>
            <person name="Lipzen A."/>
            <person name="Lundell T."/>
            <person name="Morin E."/>
            <person name="Murat C."/>
            <person name="Riley R."/>
            <person name="Ohm R."/>
            <person name="Sun H."/>
            <person name="Tunlid A."/>
            <person name="Henrissat B."/>
            <person name="Grigoriev I.V."/>
            <person name="Hibbett D.S."/>
            <person name="Martin F."/>
        </authorList>
    </citation>
    <scope>NUCLEOTIDE SEQUENCE [LARGE SCALE GENOMIC DNA]</scope>
    <source>
        <strain evidence="3">Marx 270</strain>
    </source>
</reference>
<evidence type="ECO:0000313" key="3">
    <source>
        <dbReference type="Proteomes" id="UP000054217"/>
    </source>
</evidence>
<reference evidence="2 3" key="1">
    <citation type="submission" date="2014-04" db="EMBL/GenBank/DDBJ databases">
        <authorList>
            <consortium name="DOE Joint Genome Institute"/>
            <person name="Kuo A."/>
            <person name="Kohler A."/>
            <person name="Costa M.D."/>
            <person name="Nagy L.G."/>
            <person name="Floudas D."/>
            <person name="Copeland A."/>
            <person name="Barry K.W."/>
            <person name="Cichocki N."/>
            <person name="Veneault-Fourrey C."/>
            <person name="LaButti K."/>
            <person name="Lindquist E.A."/>
            <person name="Lipzen A."/>
            <person name="Lundell T."/>
            <person name="Morin E."/>
            <person name="Murat C."/>
            <person name="Sun H."/>
            <person name="Tunlid A."/>
            <person name="Henrissat B."/>
            <person name="Grigoriev I.V."/>
            <person name="Hibbett D.S."/>
            <person name="Martin F."/>
            <person name="Nordberg H.P."/>
            <person name="Cantor M.N."/>
            <person name="Hua S.X."/>
        </authorList>
    </citation>
    <scope>NUCLEOTIDE SEQUENCE [LARGE SCALE GENOMIC DNA]</scope>
    <source>
        <strain evidence="2 3">Marx 270</strain>
    </source>
</reference>
<dbReference type="PROSITE" id="PS50082">
    <property type="entry name" value="WD_REPEATS_2"/>
    <property type="match status" value="1"/>
</dbReference>
<evidence type="ECO:0000313" key="2">
    <source>
        <dbReference type="EMBL" id="KIO05789.1"/>
    </source>
</evidence>
<organism evidence="2 3">
    <name type="scientific">Pisolithus tinctorius Marx 270</name>
    <dbReference type="NCBI Taxonomy" id="870435"/>
    <lineage>
        <taxon>Eukaryota</taxon>
        <taxon>Fungi</taxon>
        <taxon>Dikarya</taxon>
        <taxon>Basidiomycota</taxon>
        <taxon>Agaricomycotina</taxon>
        <taxon>Agaricomycetes</taxon>
        <taxon>Agaricomycetidae</taxon>
        <taxon>Boletales</taxon>
        <taxon>Sclerodermatineae</taxon>
        <taxon>Pisolithaceae</taxon>
        <taxon>Pisolithus</taxon>
    </lineage>
</organism>
<dbReference type="AlphaFoldDB" id="A0A0C3PDD7"/>
<protein>
    <submittedName>
        <fullName evidence="2">Uncharacterized protein</fullName>
    </submittedName>
</protein>
<keyword evidence="1" id="KW-0853">WD repeat</keyword>
<name>A0A0C3PDD7_PISTI</name>
<dbReference type="InParanoid" id="A0A0C3PDD7"/>
<feature type="repeat" description="WD" evidence="1">
    <location>
        <begin position="1"/>
        <end position="13"/>
    </location>
</feature>
<gene>
    <name evidence="2" type="ORF">M404DRAFT_504040</name>
</gene>
<dbReference type="Proteomes" id="UP000054217">
    <property type="component" value="Unassembled WGS sequence"/>
</dbReference>
<dbReference type="InterPro" id="IPR001680">
    <property type="entry name" value="WD40_rpt"/>
</dbReference>
<dbReference type="HOGENOM" id="CLU_000288_57_19_1"/>
<dbReference type="EMBL" id="KN831965">
    <property type="protein sequence ID" value="KIO05789.1"/>
    <property type="molecule type" value="Genomic_DNA"/>
</dbReference>
<evidence type="ECO:0000256" key="1">
    <source>
        <dbReference type="PROSITE-ProRule" id="PRU00221"/>
    </source>
</evidence>
<sequence>MSGSWDKTVRVWDNNGYELMISIHEQLKFYPSNLSNPLVPSYRANAIRSCHICFSSTSSHALCDTEQLLSGLLQKDGMPCAQPVKLHDDGWIRGPKGELLLWIPMVVRHPFYSMWATTVIPRGCCIELDLSQMVHGNKWHQCYKPIAKLACSS</sequence>
<proteinExistence type="predicted"/>
<accession>A0A0C3PDD7</accession>
<keyword evidence="3" id="KW-1185">Reference proteome</keyword>